<dbReference type="EMBL" id="LSYV01000057">
    <property type="protein sequence ID" value="KXZ45341.1"/>
    <property type="molecule type" value="Genomic_DNA"/>
</dbReference>
<accession>A0A150G682</accession>
<proteinExistence type="predicted"/>
<dbReference type="Proteomes" id="UP000075714">
    <property type="component" value="Unassembled WGS sequence"/>
</dbReference>
<dbReference type="OrthoDB" id="550330at2759"/>
<sequence length="151" mass="15776">MEFSNFELDLMFGEEPGPATEVAPPAPPRRGAKAKPTAVLTFPVRKGHSDPTSPHPDGWPSAESAVDCDSTDPVDAVATLVLGGAKPSPTAANAGQSLKDAGFSSSRLNQLAAEEPNPRSPEMRHVPYVGGAAPMCALVHGSEEQHLRQEA</sequence>
<dbReference type="AlphaFoldDB" id="A0A150G682"/>
<feature type="region of interest" description="Disordered" evidence="1">
    <location>
        <begin position="84"/>
        <end position="127"/>
    </location>
</feature>
<feature type="region of interest" description="Disordered" evidence="1">
    <location>
        <begin position="1"/>
        <end position="69"/>
    </location>
</feature>
<organism evidence="2 3">
    <name type="scientific">Gonium pectorale</name>
    <name type="common">Green alga</name>
    <dbReference type="NCBI Taxonomy" id="33097"/>
    <lineage>
        <taxon>Eukaryota</taxon>
        <taxon>Viridiplantae</taxon>
        <taxon>Chlorophyta</taxon>
        <taxon>core chlorophytes</taxon>
        <taxon>Chlorophyceae</taxon>
        <taxon>CS clade</taxon>
        <taxon>Chlamydomonadales</taxon>
        <taxon>Volvocaceae</taxon>
        <taxon>Gonium</taxon>
    </lineage>
</organism>
<evidence type="ECO:0000313" key="3">
    <source>
        <dbReference type="Proteomes" id="UP000075714"/>
    </source>
</evidence>
<keyword evidence="3" id="KW-1185">Reference proteome</keyword>
<name>A0A150G682_GONPE</name>
<protein>
    <submittedName>
        <fullName evidence="2">Uncharacterized protein</fullName>
    </submittedName>
</protein>
<gene>
    <name evidence="2" type="ORF">GPECTOR_56g438</name>
</gene>
<evidence type="ECO:0000256" key="1">
    <source>
        <dbReference type="SAM" id="MobiDB-lite"/>
    </source>
</evidence>
<evidence type="ECO:0000313" key="2">
    <source>
        <dbReference type="EMBL" id="KXZ45341.1"/>
    </source>
</evidence>
<comment type="caution">
    <text evidence="2">The sequence shown here is derived from an EMBL/GenBank/DDBJ whole genome shotgun (WGS) entry which is preliminary data.</text>
</comment>
<reference evidence="3" key="1">
    <citation type="journal article" date="2016" name="Nat. Commun.">
        <title>The Gonium pectorale genome demonstrates co-option of cell cycle regulation during the evolution of multicellularity.</title>
        <authorList>
            <person name="Hanschen E.R."/>
            <person name="Marriage T.N."/>
            <person name="Ferris P.J."/>
            <person name="Hamaji T."/>
            <person name="Toyoda A."/>
            <person name="Fujiyama A."/>
            <person name="Neme R."/>
            <person name="Noguchi H."/>
            <person name="Minakuchi Y."/>
            <person name="Suzuki M."/>
            <person name="Kawai-Toyooka H."/>
            <person name="Smith D.R."/>
            <person name="Sparks H."/>
            <person name="Anderson J."/>
            <person name="Bakaric R."/>
            <person name="Luria V."/>
            <person name="Karger A."/>
            <person name="Kirschner M.W."/>
            <person name="Durand P.M."/>
            <person name="Michod R.E."/>
            <person name="Nozaki H."/>
            <person name="Olson B.J."/>
        </authorList>
    </citation>
    <scope>NUCLEOTIDE SEQUENCE [LARGE SCALE GENOMIC DNA]</scope>
    <source>
        <strain evidence="3">NIES-2863</strain>
    </source>
</reference>